<dbReference type="InterPro" id="IPR025296">
    <property type="entry name" value="DUF4158"/>
</dbReference>
<accession>A0ABW4T9M5</accession>
<dbReference type="EMBL" id="JBHUFV010000073">
    <property type="protein sequence ID" value="MFD1938723.1"/>
    <property type="molecule type" value="Genomic_DNA"/>
</dbReference>
<reference evidence="4" key="1">
    <citation type="journal article" date="2019" name="Int. J. Syst. Evol. Microbiol.">
        <title>The Global Catalogue of Microorganisms (GCM) 10K type strain sequencing project: providing services to taxonomists for standard genome sequencing and annotation.</title>
        <authorList>
            <consortium name="The Broad Institute Genomics Platform"/>
            <consortium name="The Broad Institute Genome Sequencing Center for Infectious Disease"/>
            <person name="Wu L."/>
            <person name="Ma J."/>
        </authorList>
    </citation>
    <scope>NUCLEOTIDE SEQUENCE [LARGE SCALE GENOMIC DNA]</scope>
    <source>
        <strain evidence="4">ICMP 6774ER</strain>
    </source>
</reference>
<comment type="caution">
    <text evidence="3">The sequence shown here is derived from an EMBL/GenBank/DDBJ whole genome shotgun (WGS) entry which is preliminary data.</text>
</comment>
<evidence type="ECO:0000259" key="2">
    <source>
        <dbReference type="Pfam" id="PF13700"/>
    </source>
</evidence>
<evidence type="ECO:0000313" key="3">
    <source>
        <dbReference type="EMBL" id="MFD1938723.1"/>
    </source>
</evidence>
<dbReference type="Proteomes" id="UP001597368">
    <property type="component" value="Unassembled WGS sequence"/>
</dbReference>
<gene>
    <name evidence="3" type="ORF">ACFSKW_45405</name>
</gene>
<organism evidence="3 4">
    <name type="scientific">Nonomuraea mangrovi</name>
    <dbReference type="NCBI Taxonomy" id="2316207"/>
    <lineage>
        <taxon>Bacteria</taxon>
        <taxon>Bacillati</taxon>
        <taxon>Actinomycetota</taxon>
        <taxon>Actinomycetes</taxon>
        <taxon>Streptosporangiales</taxon>
        <taxon>Streptosporangiaceae</taxon>
        <taxon>Nonomuraea</taxon>
    </lineage>
</organism>
<keyword evidence="4" id="KW-1185">Reference proteome</keyword>
<sequence>MWRDVDRADRVAWASGQVRSDNHLLALMVQLKCFNRMGYFPRLDDVPEAVVAHIRRDLGLGEDVAAVYDSDRTRGHHRMLIRPRSEVVSDIQQDRRRRHHREVRRAQGLGPRHRRRPSRLTSCASVRQPVQLVRQGFGDGTDAAV</sequence>
<evidence type="ECO:0000256" key="1">
    <source>
        <dbReference type="SAM" id="MobiDB-lite"/>
    </source>
</evidence>
<name>A0ABW4T9M5_9ACTN</name>
<dbReference type="RefSeq" id="WP_379580817.1">
    <property type="nucleotide sequence ID" value="NZ_JBHUFV010000073.1"/>
</dbReference>
<protein>
    <submittedName>
        <fullName evidence="3">DUF4158 domain-containing protein</fullName>
    </submittedName>
</protein>
<proteinExistence type="predicted"/>
<dbReference type="Pfam" id="PF13700">
    <property type="entry name" value="DUF4158"/>
    <property type="match status" value="1"/>
</dbReference>
<evidence type="ECO:0000313" key="4">
    <source>
        <dbReference type="Proteomes" id="UP001597368"/>
    </source>
</evidence>
<feature type="region of interest" description="Disordered" evidence="1">
    <location>
        <begin position="96"/>
        <end position="122"/>
    </location>
</feature>
<feature type="domain" description="DUF4158" evidence="2">
    <location>
        <begin position="11"/>
        <end position="84"/>
    </location>
</feature>